<comment type="subcellular location">
    <subcellularLocation>
        <location evidence="1">Membrane</location>
        <topology evidence="1">Single-pass membrane protein</topology>
    </subcellularLocation>
</comment>
<name>A0A2I4CUG7_AUSLI</name>
<feature type="transmembrane region" description="Helical" evidence="7">
    <location>
        <begin position="36"/>
        <end position="55"/>
    </location>
</feature>
<feature type="signal peptide" evidence="8">
    <location>
        <begin position="1"/>
        <end position="20"/>
    </location>
</feature>
<protein>
    <submittedName>
        <fullName evidence="10">PDZK1-interacting protein 1</fullName>
    </submittedName>
</protein>
<evidence type="ECO:0000313" key="9">
    <source>
        <dbReference type="Proteomes" id="UP000192220"/>
    </source>
</evidence>
<evidence type="ECO:0000256" key="8">
    <source>
        <dbReference type="SAM" id="SignalP"/>
    </source>
</evidence>
<evidence type="ECO:0000256" key="2">
    <source>
        <dbReference type="ARBA" id="ARBA00022692"/>
    </source>
</evidence>
<proteinExistence type="inferred from homology"/>
<keyword evidence="4 7" id="KW-0472">Membrane</keyword>
<dbReference type="Pfam" id="PF15807">
    <property type="entry name" value="MAP17"/>
    <property type="match status" value="1"/>
</dbReference>
<dbReference type="InterPro" id="IPR031627">
    <property type="entry name" value="PDZK1IP1/SMIM24"/>
</dbReference>
<feature type="region of interest" description="Disordered" evidence="6">
    <location>
        <begin position="70"/>
        <end position="108"/>
    </location>
</feature>
<keyword evidence="3 7" id="KW-1133">Transmembrane helix</keyword>
<evidence type="ECO:0000256" key="1">
    <source>
        <dbReference type="ARBA" id="ARBA00004167"/>
    </source>
</evidence>
<evidence type="ECO:0000256" key="4">
    <source>
        <dbReference type="ARBA" id="ARBA00023136"/>
    </source>
</evidence>
<dbReference type="KEGG" id="alim:106532162"/>
<accession>A0A2I4CUG7</accession>
<dbReference type="InParanoid" id="A0A2I4CUG7"/>
<dbReference type="AlphaFoldDB" id="A0A2I4CUG7"/>
<organism evidence="9 10">
    <name type="scientific">Austrofundulus limnaeus</name>
    <name type="common">Annual killifish</name>
    <dbReference type="NCBI Taxonomy" id="52670"/>
    <lineage>
        <taxon>Eukaryota</taxon>
        <taxon>Metazoa</taxon>
        <taxon>Chordata</taxon>
        <taxon>Craniata</taxon>
        <taxon>Vertebrata</taxon>
        <taxon>Euteleostomi</taxon>
        <taxon>Actinopterygii</taxon>
        <taxon>Neopterygii</taxon>
        <taxon>Teleostei</taxon>
        <taxon>Neoteleostei</taxon>
        <taxon>Acanthomorphata</taxon>
        <taxon>Ovalentaria</taxon>
        <taxon>Atherinomorphae</taxon>
        <taxon>Cyprinodontiformes</taxon>
        <taxon>Rivulidae</taxon>
        <taxon>Austrofundulus</taxon>
    </lineage>
</organism>
<evidence type="ECO:0000256" key="5">
    <source>
        <dbReference type="ARBA" id="ARBA00049650"/>
    </source>
</evidence>
<dbReference type="PANTHER" id="PTHR15296">
    <property type="entry name" value="MEMBRANE-ASSOCIATED PROTEIN MAP17"/>
    <property type="match status" value="1"/>
</dbReference>
<feature type="chain" id="PRO_5014139595" evidence="8">
    <location>
        <begin position="21"/>
        <end position="197"/>
    </location>
</feature>
<gene>
    <name evidence="10" type="primary">pdzk1ip1</name>
</gene>
<evidence type="ECO:0000256" key="7">
    <source>
        <dbReference type="SAM" id="Phobius"/>
    </source>
</evidence>
<dbReference type="CTD" id="10158"/>
<evidence type="ECO:0000256" key="3">
    <source>
        <dbReference type="ARBA" id="ARBA00022989"/>
    </source>
</evidence>
<evidence type="ECO:0000313" key="10">
    <source>
        <dbReference type="RefSeq" id="XP_013883630.1"/>
    </source>
</evidence>
<dbReference type="Proteomes" id="UP000192220">
    <property type="component" value="Unplaced"/>
</dbReference>
<dbReference type="OrthoDB" id="9900654at2759"/>
<dbReference type="RefSeq" id="XP_013883630.1">
    <property type="nucleotide sequence ID" value="XM_014028176.1"/>
</dbReference>
<reference evidence="10" key="1">
    <citation type="submission" date="2025-08" db="UniProtKB">
        <authorList>
            <consortium name="RefSeq"/>
        </authorList>
    </citation>
    <scope>IDENTIFICATION</scope>
</reference>
<evidence type="ECO:0000256" key="6">
    <source>
        <dbReference type="SAM" id="MobiDB-lite"/>
    </source>
</evidence>
<sequence length="197" mass="22856">MENRSVLILCLLLLIGAVMGQSAPPRSSERLMPQWLTGIIAVSSFLLIVFIGFVVKKMWCEKSSGMKQNQESMRSNVHEDGNVYDTNMDSLRRPNNRNPRKEHTNESCDDIYDTNLDDLRMKSNKSKKENIYETCDTHNETSLEGIRPNYRKTRKENIYESCDDNYETSLDVLRNQSRKNVYDNKAMDHTENKSTSM</sequence>
<keyword evidence="2 7" id="KW-0812">Transmembrane</keyword>
<dbReference type="STRING" id="52670.A0A2I4CUG7"/>
<comment type="similarity">
    <text evidence="5">Belongs to the PDZK1-interacting protein 1/SMIM24 family.</text>
</comment>
<keyword evidence="9" id="KW-1185">Reference proteome</keyword>
<keyword evidence="8" id="KW-0732">Signal</keyword>
<dbReference type="GO" id="GO:0016020">
    <property type="term" value="C:membrane"/>
    <property type="evidence" value="ECO:0007669"/>
    <property type="project" value="UniProtKB-SubCell"/>
</dbReference>
<dbReference type="PANTHER" id="PTHR15296:SF1">
    <property type="entry name" value="PDZK1 INTERACTING PROTEIN 1"/>
    <property type="match status" value="1"/>
</dbReference>